<dbReference type="SUPFAM" id="SSF54001">
    <property type="entry name" value="Cysteine proteinases"/>
    <property type="match status" value="1"/>
</dbReference>
<dbReference type="Proteomes" id="UP001146120">
    <property type="component" value="Unassembled WGS sequence"/>
</dbReference>
<dbReference type="InterPro" id="IPR039417">
    <property type="entry name" value="Peptidase_C1A_papain-like"/>
</dbReference>
<accession>A0AAV2YZ90</accession>
<gene>
    <name evidence="4" type="ORF">N0F65_000899</name>
</gene>
<reference evidence="4" key="1">
    <citation type="submission" date="2022-11" db="EMBL/GenBank/DDBJ databases">
        <authorList>
            <person name="Morgan W.R."/>
            <person name="Tartar A."/>
        </authorList>
    </citation>
    <scope>NUCLEOTIDE SEQUENCE</scope>
    <source>
        <strain evidence="4">ARSEF 373</strain>
    </source>
</reference>
<proteinExistence type="inferred from homology"/>
<dbReference type="GO" id="GO:0008234">
    <property type="term" value="F:cysteine-type peptidase activity"/>
    <property type="evidence" value="ECO:0007669"/>
    <property type="project" value="InterPro"/>
</dbReference>
<dbReference type="EMBL" id="DAKRPA010000078">
    <property type="protein sequence ID" value="DAZ99721.1"/>
    <property type="molecule type" value="Genomic_DNA"/>
</dbReference>
<evidence type="ECO:0000256" key="2">
    <source>
        <dbReference type="ARBA" id="ARBA00023145"/>
    </source>
</evidence>
<reference evidence="4" key="2">
    <citation type="journal article" date="2023" name="Microbiol Resour">
        <title>Decontamination and Annotation of the Draft Genome Sequence of the Oomycete Lagenidium giganteum ARSEF 373.</title>
        <authorList>
            <person name="Morgan W.R."/>
            <person name="Tartar A."/>
        </authorList>
    </citation>
    <scope>NUCLEOTIDE SEQUENCE</scope>
    <source>
        <strain evidence="4">ARSEF 373</strain>
    </source>
</reference>
<dbReference type="AlphaFoldDB" id="A0AAV2YZ90"/>
<keyword evidence="2" id="KW-0865">Zymogen</keyword>
<dbReference type="Pfam" id="PF00112">
    <property type="entry name" value="Peptidase_C1"/>
    <property type="match status" value="1"/>
</dbReference>
<evidence type="ECO:0000313" key="4">
    <source>
        <dbReference type="EMBL" id="DAZ99721.1"/>
    </source>
</evidence>
<evidence type="ECO:0000313" key="5">
    <source>
        <dbReference type="Proteomes" id="UP001146120"/>
    </source>
</evidence>
<feature type="domain" description="Peptidase C1A papain C-terminal" evidence="3">
    <location>
        <begin position="1"/>
        <end position="189"/>
    </location>
</feature>
<keyword evidence="5" id="KW-1185">Reference proteome</keyword>
<dbReference type="PANTHER" id="PTHR12411">
    <property type="entry name" value="CYSTEINE PROTEASE FAMILY C1-RELATED"/>
    <property type="match status" value="1"/>
</dbReference>
<organism evidence="4 5">
    <name type="scientific">Lagenidium giganteum</name>
    <dbReference type="NCBI Taxonomy" id="4803"/>
    <lineage>
        <taxon>Eukaryota</taxon>
        <taxon>Sar</taxon>
        <taxon>Stramenopiles</taxon>
        <taxon>Oomycota</taxon>
        <taxon>Peronosporomycetes</taxon>
        <taxon>Pythiales</taxon>
        <taxon>Pythiaceae</taxon>
    </lineage>
</organism>
<dbReference type="PROSITE" id="PS00639">
    <property type="entry name" value="THIOL_PROTEASE_HIS"/>
    <property type="match status" value="1"/>
</dbReference>
<evidence type="ECO:0000256" key="1">
    <source>
        <dbReference type="ARBA" id="ARBA00008455"/>
    </source>
</evidence>
<sequence length="191" mass="21283">MNENEHVYKVEDRGRASFSQQQLVSCVYPDGDDCQGGFSDYALEFVKNKGGICLNDAYPYANYKRKRAVACSQQGCRKHELSFDIVRLPSTEAALLNAVAQQHVVVGVSAGNDQWKQYNGGVLRQCEAGDVDHAVLAVGYGNDVDGTPYFKIKNSWGPDWGEDGYIRLRRANTKSACRVVNPDYNVYPKMN</sequence>
<dbReference type="CDD" id="cd02248">
    <property type="entry name" value="Peptidase_C1A"/>
    <property type="match status" value="1"/>
</dbReference>
<comment type="similarity">
    <text evidence="1">Belongs to the peptidase C1 family.</text>
</comment>
<dbReference type="InterPro" id="IPR025660">
    <property type="entry name" value="Pept_his_AS"/>
</dbReference>
<dbReference type="GO" id="GO:0006508">
    <property type="term" value="P:proteolysis"/>
    <property type="evidence" value="ECO:0007669"/>
    <property type="project" value="InterPro"/>
</dbReference>
<dbReference type="SMART" id="SM00645">
    <property type="entry name" value="Pept_C1"/>
    <property type="match status" value="1"/>
</dbReference>
<dbReference type="InterPro" id="IPR000668">
    <property type="entry name" value="Peptidase_C1A_C"/>
</dbReference>
<protein>
    <recommendedName>
        <fullName evidence="3">Peptidase C1A papain C-terminal domain-containing protein</fullName>
    </recommendedName>
</protein>
<comment type="caution">
    <text evidence="4">The sequence shown here is derived from an EMBL/GenBank/DDBJ whole genome shotgun (WGS) entry which is preliminary data.</text>
</comment>
<evidence type="ECO:0000259" key="3">
    <source>
        <dbReference type="SMART" id="SM00645"/>
    </source>
</evidence>
<dbReference type="InterPro" id="IPR013128">
    <property type="entry name" value="Peptidase_C1A"/>
</dbReference>
<name>A0AAV2YZ90_9STRA</name>
<dbReference type="Gene3D" id="3.90.70.10">
    <property type="entry name" value="Cysteine proteinases"/>
    <property type="match status" value="1"/>
</dbReference>
<dbReference type="InterPro" id="IPR038765">
    <property type="entry name" value="Papain-like_cys_pep_sf"/>
</dbReference>